<evidence type="ECO:0000256" key="8">
    <source>
        <dbReference type="ARBA" id="ARBA00022741"/>
    </source>
</evidence>
<dbReference type="InterPro" id="IPR029057">
    <property type="entry name" value="PRTase-like"/>
</dbReference>
<evidence type="ECO:0000256" key="4">
    <source>
        <dbReference type="ARBA" id="ARBA00011894"/>
    </source>
</evidence>
<dbReference type="GO" id="GO:0005525">
    <property type="term" value="F:GTP binding"/>
    <property type="evidence" value="ECO:0007669"/>
    <property type="project" value="UniProtKB-KW"/>
</dbReference>
<evidence type="ECO:0000256" key="9">
    <source>
        <dbReference type="ARBA" id="ARBA00023134"/>
    </source>
</evidence>
<keyword evidence="9" id="KW-0342">GTP-binding</keyword>
<dbReference type="Proteomes" id="UP000530660">
    <property type="component" value="Unassembled WGS sequence"/>
</dbReference>
<dbReference type="EC" id="2.4.2.9" evidence="4"/>
<dbReference type="OrthoDB" id="106623at2759"/>
<name>A0A7J7IE09_9RHOD</name>
<comment type="similarity">
    <text evidence="3">Belongs to the UPRTase family.</text>
</comment>
<comment type="cofactor">
    <cofactor evidence="1">
        <name>Mg(2+)</name>
        <dbReference type="ChEBI" id="CHEBI:18420"/>
    </cofactor>
</comment>
<sequence length="235" mass="25579">MEASFEDSWQGRVDLVPQTPQLVALYTVIRDSRTSRGEFVFYADRVIRLLLEHALNHIPLTPRTVLTRLGAKFVGLAYHEKICGVSIVRAGEAFEQGLRQIARSVRIGKILIQKRESGEARLISVRFASGRCTSVDTAKMAVHILTQVGVPAERILFVCMFACPEGIQALLSAFPGIQLITGAVDSGLTADKFITPGLGDFGDLYFGTCEDDRDSSLSFTDSDAGTLDGTSPHTS</sequence>
<dbReference type="FunFam" id="3.40.50.2020:FF:000023">
    <property type="entry name" value="Probable uracil phosphoribosyltransferase"/>
    <property type="match status" value="1"/>
</dbReference>
<dbReference type="GO" id="GO:0004845">
    <property type="term" value="F:uracil phosphoribosyltransferase activity"/>
    <property type="evidence" value="ECO:0007669"/>
    <property type="project" value="UniProtKB-EC"/>
</dbReference>
<evidence type="ECO:0000313" key="11">
    <source>
        <dbReference type="EMBL" id="KAF6001323.1"/>
    </source>
</evidence>
<evidence type="ECO:0000256" key="2">
    <source>
        <dbReference type="ARBA" id="ARBA00005180"/>
    </source>
</evidence>
<dbReference type="InterPro" id="IPR000836">
    <property type="entry name" value="PRTase_dom"/>
</dbReference>
<keyword evidence="5" id="KW-0021">Allosteric enzyme</keyword>
<keyword evidence="8" id="KW-0547">Nucleotide-binding</keyword>
<comment type="caution">
    <text evidence="11">The sequence shown here is derived from an EMBL/GenBank/DDBJ whole genome shotgun (WGS) entry which is preliminary data.</text>
</comment>
<evidence type="ECO:0000256" key="5">
    <source>
        <dbReference type="ARBA" id="ARBA00022533"/>
    </source>
</evidence>
<evidence type="ECO:0000259" key="10">
    <source>
        <dbReference type="Pfam" id="PF14681"/>
    </source>
</evidence>
<reference evidence="11 12" key="1">
    <citation type="journal article" date="2020" name="J. Phycol.">
        <title>Comparative genome analysis reveals Cyanidiococcus gen. nov., a new extremophilic red algal genus sister to Cyanidioschyzon (Cyanidioschyzonaceae, Rhodophyta).</title>
        <authorList>
            <person name="Liu S.-L."/>
            <person name="Chiang Y.-R."/>
            <person name="Yoon H.S."/>
            <person name="Fu H.-Y."/>
        </authorList>
    </citation>
    <scope>NUCLEOTIDE SEQUENCE [LARGE SCALE GENOMIC DNA]</scope>
    <source>
        <strain evidence="11 12">THAL066</strain>
    </source>
</reference>
<protein>
    <recommendedName>
        <fullName evidence="4">uracil phosphoribosyltransferase</fullName>
        <ecNumber evidence="4">2.4.2.9</ecNumber>
    </recommendedName>
</protein>
<dbReference type="EMBL" id="VWRR01000015">
    <property type="protein sequence ID" value="KAF6001323.1"/>
    <property type="molecule type" value="Genomic_DNA"/>
</dbReference>
<evidence type="ECO:0000313" key="12">
    <source>
        <dbReference type="Proteomes" id="UP000530660"/>
    </source>
</evidence>
<dbReference type="AlphaFoldDB" id="A0A7J7IE09"/>
<proteinExistence type="inferred from homology"/>
<keyword evidence="12" id="KW-1185">Reference proteome</keyword>
<comment type="pathway">
    <text evidence="2">Pyrimidine metabolism; UMP biosynthesis via salvage pathway; UMP from uracil: step 1/1.</text>
</comment>
<evidence type="ECO:0000256" key="1">
    <source>
        <dbReference type="ARBA" id="ARBA00001946"/>
    </source>
</evidence>
<evidence type="ECO:0000256" key="3">
    <source>
        <dbReference type="ARBA" id="ARBA00009516"/>
    </source>
</evidence>
<feature type="domain" description="Phosphoribosyltransferase" evidence="10">
    <location>
        <begin position="16"/>
        <end position="208"/>
    </location>
</feature>
<dbReference type="GO" id="GO:0008655">
    <property type="term" value="P:pyrimidine-containing compound salvage"/>
    <property type="evidence" value="ECO:0007669"/>
    <property type="project" value="UniProtKB-ARBA"/>
</dbReference>
<keyword evidence="7" id="KW-0808">Transferase</keyword>
<organism evidence="11 12">
    <name type="scientific">Cyanidiococcus yangmingshanensis</name>
    <dbReference type="NCBI Taxonomy" id="2690220"/>
    <lineage>
        <taxon>Eukaryota</taxon>
        <taxon>Rhodophyta</taxon>
        <taxon>Bangiophyceae</taxon>
        <taxon>Cyanidiales</taxon>
        <taxon>Cyanidiaceae</taxon>
        <taxon>Cyanidiococcus</taxon>
    </lineage>
</organism>
<gene>
    <name evidence="11" type="ORF">F1559_003208</name>
</gene>
<evidence type="ECO:0000256" key="6">
    <source>
        <dbReference type="ARBA" id="ARBA00022676"/>
    </source>
</evidence>
<dbReference type="Pfam" id="PF14681">
    <property type="entry name" value="UPRTase"/>
    <property type="match status" value="1"/>
</dbReference>
<dbReference type="SUPFAM" id="SSF53271">
    <property type="entry name" value="PRTase-like"/>
    <property type="match status" value="1"/>
</dbReference>
<keyword evidence="6" id="KW-0328">Glycosyltransferase</keyword>
<accession>A0A7J7IE09</accession>
<evidence type="ECO:0000256" key="7">
    <source>
        <dbReference type="ARBA" id="ARBA00022679"/>
    </source>
</evidence>
<dbReference type="Gene3D" id="3.40.50.2020">
    <property type="match status" value="1"/>
</dbReference>